<dbReference type="GeneTree" id="ENSGT00940000160243"/>
<feature type="domain" description="VWFC" evidence="7">
    <location>
        <begin position="1333"/>
        <end position="1391"/>
    </location>
</feature>
<dbReference type="PANTHER" id="PTHR46698">
    <property type="entry name" value="CROSSVEINLESS 2"/>
    <property type="match status" value="1"/>
</dbReference>
<dbReference type="SMART" id="SM00215">
    <property type="entry name" value="VWC_out"/>
    <property type="match status" value="11"/>
</dbReference>
<reference evidence="9" key="1">
    <citation type="submission" date="2024-06" db="UniProtKB">
        <authorList>
            <consortium name="Ensembl"/>
        </authorList>
    </citation>
    <scope>IDENTIFICATION</scope>
</reference>
<comment type="subcellular location">
    <subcellularLocation>
        <location evidence="1">Secreted</location>
    </subcellularLocation>
</comment>
<accession>M3Y413</accession>
<feature type="domain" description="VWFC" evidence="7">
    <location>
        <begin position="893"/>
        <end position="950"/>
    </location>
</feature>
<dbReference type="PANTHER" id="PTHR46698:SF2">
    <property type="entry name" value="KIELIN_CHORDIN-LIKE PROTEIN"/>
    <property type="match status" value="1"/>
</dbReference>
<feature type="domain" description="VWFC" evidence="7">
    <location>
        <begin position="1519"/>
        <end position="1583"/>
    </location>
</feature>
<dbReference type="EMBL" id="AEYP01009202">
    <property type="status" value="NOT_ANNOTATED_CDS"/>
    <property type="molecule type" value="Genomic_DNA"/>
</dbReference>
<dbReference type="SUPFAM" id="SSF57603">
    <property type="entry name" value="FnI-like domain"/>
    <property type="match status" value="20"/>
</dbReference>
<dbReference type="GO" id="GO:0005615">
    <property type="term" value="C:extracellular space"/>
    <property type="evidence" value="ECO:0007669"/>
    <property type="project" value="Ensembl"/>
</dbReference>
<feature type="domain" description="VWFC" evidence="7">
    <location>
        <begin position="654"/>
        <end position="713"/>
    </location>
</feature>
<dbReference type="SMART" id="SM00216">
    <property type="entry name" value="VWD"/>
    <property type="match status" value="1"/>
</dbReference>
<evidence type="ECO:0000256" key="4">
    <source>
        <dbReference type="ARBA" id="ARBA00022737"/>
    </source>
</evidence>
<feature type="domain" description="VWFC" evidence="7">
    <location>
        <begin position="166"/>
        <end position="224"/>
    </location>
</feature>
<gene>
    <name evidence="9" type="primary">KCP</name>
</gene>
<feature type="domain" description="VWFC" evidence="7">
    <location>
        <begin position="225"/>
        <end position="284"/>
    </location>
</feature>
<dbReference type="InterPro" id="IPR001846">
    <property type="entry name" value="VWF_type-D"/>
</dbReference>
<evidence type="ECO:0000256" key="3">
    <source>
        <dbReference type="ARBA" id="ARBA00022729"/>
    </source>
</evidence>
<organism evidence="9">
    <name type="scientific">Mustela putorius furo</name>
    <name type="common">European domestic ferret</name>
    <name type="synonym">Mustela furo</name>
    <dbReference type="NCBI Taxonomy" id="9669"/>
    <lineage>
        <taxon>Eukaryota</taxon>
        <taxon>Metazoa</taxon>
        <taxon>Chordata</taxon>
        <taxon>Craniata</taxon>
        <taxon>Vertebrata</taxon>
        <taxon>Euteleostomi</taxon>
        <taxon>Mammalia</taxon>
        <taxon>Eutheria</taxon>
        <taxon>Laurasiatheria</taxon>
        <taxon>Carnivora</taxon>
        <taxon>Caniformia</taxon>
        <taxon>Musteloidea</taxon>
        <taxon>Mustelidae</taxon>
        <taxon>Mustelinae</taxon>
        <taxon>Mustela</taxon>
    </lineage>
</organism>
<dbReference type="Pfam" id="PF23334">
    <property type="entry name" value="VWC2L_2nd"/>
    <property type="match status" value="6"/>
</dbReference>
<dbReference type="Pfam" id="PF00094">
    <property type="entry name" value="VWD"/>
    <property type="match status" value="1"/>
</dbReference>
<dbReference type="Pfam" id="PF00093">
    <property type="entry name" value="VWC"/>
    <property type="match status" value="6"/>
</dbReference>
<keyword evidence="5" id="KW-1015">Disulfide bond</keyword>
<dbReference type="InParanoid" id="M3Y413"/>
<dbReference type="CDD" id="cd19941">
    <property type="entry name" value="TIL"/>
    <property type="match status" value="1"/>
</dbReference>
<evidence type="ECO:0000256" key="2">
    <source>
        <dbReference type="ARBA" id="ARBA00022525"/>
    </source>
</evidence>
<dbReference type="GO" id="GO:0002244">
    <property type="term" value="P:hematopoietic progenitor cell differentiation"/>
    <property type="evidence" value="ECO:0007669"/>
    <property type="project" value="Ensembl"/>
</dbReference>
<feature type="region of interest" description="Disordered" evidence="6">
    <location>
        <begin position="1309"/>
        <end position="1330"/>
    </location>
</feature>
<dbReference type="HOGENOM" id="CLU_000367_0_0_1"/>
<proteinExistence type="predicted"/>
<evidence type="ECO:0000259" key="8">
    <source>
        <dbReference type="PROSITE" id="PS51233"/>
    </source>
</evidence>
<dbReference type="GO" id="GO:0030513">
    <property type="term" value="P:positive regulation of BMP signaling pathway"/>
    <property type="evidence" value="ECO:0007669"/>
    <property type="project" value="Ensembl"/>
</dbReference>
<dbReference type="EMBL" id="AEYP01009201">
    <property type="status" value="NOT_ANNOTATED_CDS"/>
    <property type="molecule type" value="Genomic_DNA"/>
</dbReference>
<feature type="domain" description="VWFC" evidence="7">
    <location>
        <begin position="1391"/>
        <end position="1459"/>
    </location>
</feature>
<evidence type="ECO:0000313" key="9">
    <source>
        <dbReference type="Ensembl" id="ENSMPUP00000006064.1"/>
    </source>
</evidence>
<dbReference type="InterPro" id="IPR052424">
    <property type="entry name" value="Kielin_Chordin-BMP_Reg"/>
</dbReference>
<feature type="domain" description="VWFC" evidence="7">
    <location>
        <begin position="950"/>
        <end position="1009"/>
    </location>
</feature>
<dbReference type="Gene3D" id="6.20.200.20">
    <property type="match status" value="16"/>
</dbReference>
<feature type="domain" description="VWFC" evidence="7">
    <location>
        <begin position="1456"/>
        <end position="1519"/>
    </location>
</feature>
<feature type="domain" description="VWFC" evidence="7">
    <location>
        <begin position="595"/>
        <end position="654"/>
    </location>
</feature>
<dbReference type="InterPro" id="IPR036084">
    <property type="entry name" value="Ser_inhib-like_sf"/>
</dbReference>
<feature type="domain" description="VWFC" evidence="7">
    <location>
        <begin position="432"/>
        <end position="490"/>
    </location>
</feature>
<dbReference type="Gene3D" id="2.10.70.10">
    <property type="entry name" value="Complement Module, domain 1"/>
    <property type="match status" value="5"/>
</dbReference>
<feature type="domain" description="VWFC" evidence="7">
    <location>
        <begin position="534"/>
        <end position="598"/>
    </location>
</feature>
<keyword evidence="4" id="KW-0677">Repeat</keyword>
<dbReference type="Ensembl" id="ENSMPUT00000006170.1">
    <property type="protein sequence ID" value="ENSMPUP00000006064.1"/>
    <property type="gene ID" value="ENSMPUG00000006115.1"/>
</dbReference>
<dbReference type="OMA" id="CIACTCR"/>
<dbReference type="SMART" id="SM00214">
    <property type="entry name" value="VWC"/>
    <property type="match status" value="21"/>
</dbReference>
<feature type="domain" description="VWFC" evidence="7">
    <location>
        <begin position="116"/>
        <end position="169"/>
    </location>
</feature>
<feature type="domain" description="VWFC" evidence="7">
    <location>
        <begin position="834"/>
        <end position="893"/>
    </location>
</feature>
<protein>
    <submittedName>
        <fullName evidence="9">Kielin cysteine rich BMP regulator</fullName>
    </submittedName>
</protein>
<name>M3Y413_MUSPF</name>
<sequence length="2000" mass="212405">ILREPPQLADIHDSGQQEPAHPSAPAGAPQEQGRSLEERLGRLEAQMVALREQNKELEARVRQLESCECRPASAQCWGLGQAWPDGARWEPEPCTACVCREGAAHCEPKLGLPHCRGCSHNGQAYRNGETFSPDACTTCHCLEGAITCTQKPCPRGPCPEPGACCPDCEPGCPEGHRAGETWHPEPCVICTCQAGTVRCQGPSCSELNCLESYTPPGECCPVCRPGCEYEGHSYEEGASFLSSSNPCLQCSCLSGLVRCIPLRCPPNPCPEPVPRPGHCCPTCQGKRLPRHFFHSGAHSAGPDLGGLLSRGAMPPFCTLINVDHHYPLCAQKTQAGHPGGPLEGDAESHNSTMAKAGAGSHRASFLPIFTPTPGCTEGGSHWEHGQEWTAPGDPCRICQCLEGHIQCRQRECASLCPYPARPLPGTCCPLCDGCFLNGREYRRGEPVGSGDPCSHCRCANGSIQCEPLPCPPVPCRHPGRIPGQCCPVCDGSPLDYSTGEILEKPKLLSPQVVCGFTVSLLLCPYPPILLSSCPGCEYQGHQYQSEETFRLQESGRCFRCSCQAGEVSCEEQECPVAPCALPASGPQLCPGMCGEACVLDGEEFAEGVQWEPDGQRCTACSCHDGVPVCGAVLCSPAPCQHPTQPPGSCCPSCESCTYHGQVYANGQNFTDADSPCHTCHCEEGTVRCSLVDCPPTTCARPQSGPGQCCPRCPDCILEEQVFVDGESFSHPRDPCQECQCREGHARCQPRACPPAPCAHPLPGSCCQSNCNGCAFGGKEYPNGADFPHPSDPCRQCRCLGGSVQCLARHCPPLPCPEPVLLPDECCPQCPAASSGCPRPGGGVPARHLEHFSLPEDPCRRCLCLYGSVSCQRLPCPPAPCAHPRQGPCCPSCDGCLYQGKEFASGERFPSPSAACHVCLCWEGSVRCEPRACAPAQCPFPARGDCCPVCEGCEYLGETYLSSQEFPDPREPCNLCTCLGGFVTCGRRPCEPLGCSHPLTPAGHCCPTCQGCLYHGVTAAPGETLPDPLDPGCSLCTCQEGSVQCRKKPCPPALCPHPSPGPCFCPVCHSELLSTCPAPCSFPSPPPCLCPPGNVFSTGCFSQGQEHQDGEEFGGPPGSCEWCRCQAGRVSCARLPCPPLSCPLQVTEPGSCCPRCRGMPGPMGLSLCFAPGPMPCIHPTSPLATPSLSTPPGPLTPWLWSAPPCRSSVLPTSPCPWPAKTITPQNCPLPHHTLVIIMLTWGTCLVMERLLFIVTLGLESRQTWNGIKNPGSGPQPGSFPATMHKSSVPGHLLTSSLKVPLLAATCPAEHPGLGGQGHTGRTRTQSSPTPTWDTGCLAGGEEHPEGSSWVDPQSPCSSCMCHDGVVTCARLQCVSSCARPHQGLNDCCPRCSDCEHKGRKYEPGESFQPGADPCEVCICELQPEGPPSIQCHRRQCPSLVGCPTSQLLPPGPQHCCPTCAQALSNCTESLLGSELAPPDACYTCQCQDLTWLCVHRACPELSCPLSERHTPPGSCCPMCRECVVEAEGRRVADGESWQDPSNPCITCTCHGGHVECDPEECPALSCPQGWAKVPEAGRCCERCQASAQSCAHQGREVASGESWAVDVCTTCSCVAGTVRCQSQRCPPLSCGPDEAPALSPGSCCPRCLPRPASCMAFGDPHYRTFDGRLLHFQGSCSYVLAKDCRGGDFSVHVTNANRGRRGVAWTQEVAVQLGDVTVGLLQGRVVTVDGRPVALPFLQEPLLYVELQRRTVILHAQPGLQVLWDGQSQVEVSVPGSYRGQMCGLCGNFNGFAQDDLQGPEGLLLPTEAAFGNSWQVPEGPGPSRPCFKGREVDPCKASGYRARREANARCGVLKSSPFSRCHAVVPPEPFFAACVYDLCACGPGSLADACLCDALEAYASHCRQAGVTPAWRGPTLCVVGCPLDRGFVFDECGPPCPRTCFNQHIPLGELAAHCVRPCVPGCQCPAGLVEHEAHCISPEACPPVQLTGDQPPRPLPSPGQ</sequence>
<feature type="domain" description="VWFC" evidence="7">
    <location>
        <begin position="1097"/>
        <end position="1156"/>
    </location>
</feature>
<evidence type="ECO:0000256" key="6">
    <source>
        <dbReference type="SAM" id="MobiDB-lite"/>
    </source>
</evidence>
<dbReference type="InterPro" id="IPR014853">
    <property type="entry name" value="VWF/SSPO/ZAN-like_Cys-rich_dom"/>
</dbReference>
<evidence type="ECO:0000256" key="5">
    <source>
        <dbReference type="ARBA" id="ARBA00023157"/>
    </source>
</evidence>
<feature type="domain" description="VWFC" evidence="7">
    <location>
        <begin position="713"/>
        <end position="771"/>
    </location>
</feature>
<dbReference type="InterPro" id="IPR001007">
    <property type="entry name" value="VWF_dom"/>
</dbReference>
<dbReference type="STRING" id="9669.ENSMPUP00000006064"/>
<dbReference type="PROSITE" id="PS01208">
    <property type="entry name" value="VWFC_1"/>
    <property type="match status" value="5"/>
</dbReference>
<feature type="domain" description="VWFC" evidence="7">
    <location>
        <begin position="771"/>
        <end position="830"/>
    </location>
</feature>
<feature type="region of interest" description="Disordered" evidence="6">
    <location>
        <begin position="1"/>
        <end position="35"/>
    </location>
</feature>
<evidence type="ECO:0000256" key="1">
    <source>
        <dbReference type="ARBA" id="ARBA00004613"/>
    </source>
</evidence>
<feature type="domain" description="VWFC" evidence="7">
    <location>
        <begin position="1587"/>
        <end position="1647"/>
    </location>
</feature>
<keyword evidence="2" id="KW-0964">Secreted</keyword>
<keyword evidence="3" id="KW-0732">Signal</keyword>
<dbReference type="SUPFAM" id="SSF57567">
    <property type="entry name" value="Serine protease inhibitors"/>
    <property type="match status" value="1"/>
</dbReference>
<dbReference type="PROSITE" id="PS50184">
    <property type="entry name" value="VWFC_2"/>
    <property type="match status" value="19"/>
</dbReference>
<evidence type="ECO:0000259" key="7">
    <source>
        <dbReference type="PROSITE" id="PS50184"/>
    </source>
</evidence>
<dbReference type="eggNOG" id="KOG1216">
    <property type="taxonomic scope" value="Eukaryota"/>
</dbReference>
<feature type="domain" description="VWFD" evidence="8">
    <location>
        <begin position="1651"/>
        <end position="1827"/>
    </location>
</feature>
<dbReference type="PROSITE" id="PS51233">
    <property type="entry name" value="VWFD"/>
    <property type="match status" value="1"/>
</dbReference>
<dbReference type="SMART" id="SM00832">
    <property type="entry name" value="C8"/>
    <property type="match status" value="1"/>
</dbReference>
<feature type="domain" description="VWFC" evidence="7">
    <location>
        <begin position="373"/>
        <end position="432"/>
    </location>
</feature>